<proteinExistence type="predicted"/>
<evidence type="ECO:0000313" key="6">
    <source>
        <dbReference type="Proteomes" id="UP000235145"/>
    </source>
</evidence>
<comment type="caution">
    <text evidence="5">The sequence shown here is derived from an EMBL/GenBank/DDBJ whole genome shotgun (WGS) entry which is preliminary data.</text>
</comment>
<dbReference type="SUPFAM" id="SSF48403">
    <property type="entry name" value="Ankyrin repeat"/>
    <property type="match status" value="1"/>
</dbReference>
<evidence type="ECO:0000256" key="2">
    <source>
        <dbReference type="SAM" id="MobiDB-lite"/>
    </source>
</evidence>
<evidence type="ECO:0000259" key="4">
    <source>
        <dbReference type="Pfam" id="PF13962"/>
    </source>
</evidence>
<feature type="transmembrane region" description="Helical" evidence="3">
    <location>
        <begin position="666"/>
        <end position="694"/>
    </location>
</feature>
<protein>
    <recommendedName>
        <fullName evidence="4">PGG domain-containing protein</fullName>
    </recommendedName>
</protein>
<dbReference type="OrthoDB" id="1542149at2759"/>
<dbReference type="Pfam" id="PF13962">
    <property type="entry name" value="PGG"/>
    <property type="match status" value="1"/>
</dbReference>
<feature type="repeat" description="ANK" evidence="1">
    <location>
        <begin position="259"/>
        <end position="291"/>
    </location>
</feature>
<dbReference type="InterPro" id="IPR026961">
    <property type="entry name" value="PGG_dom"/>
</dbReference>
<sequence length="796" mass="90092">MICRRKRKDRKMASSYYNQYVRDEVGEEYPYPYPSHVCAPNFVTFKLSGRDDYDLWKTQMLCLLKSHGMCGFIDGIFVSPQSSSSVSGKEKLGGDHIHWLWTRSDALVKGWILGSLSKQTLRHVLDRLSEKPHQERNAADFNAKDIWDELQTLYDLSVRPQLQSKNGPTVLPQETDEGKQRDKRADDHKRLYKYILSRDWERVATFLNEEVVTVIDKITNNGSTALHVAVGTSKDLEFIQKMLERAPDSTLLLDVLNSDGSTLLHVAAIVGNTEAAEMLLERSPDLLFAKDYEGHTPLAIALSNMHSQTSQLLLQHIITNREEGDSMLSGRSGDELLVLVISSKDFDLAYHLARHYRTLHSDAVLMALAQNYPCEPNILEKYLGTEIIKWKIAGGLETAFDYMGPLRGFGVEKAIRLVIAGILMILTLFVVIPWMLVWPFIKEKVRIHNEATRLLRRVCVLIHVSSDPNTEHHYYTNPLFEATRQNAYEIVGKIVSRFPNAIWSANKDGHNIIQYAVISRSEKVYNLLYQMSEHKNVYRTMRDSSGNNLLHLAARLAPTNKLNLISGAALQIQRELQWFKEVEGFVCPLNTTQKNSFDETPQMVFTREHKELVIEGEKWMKATAESYTISAALITTIVFAAAITVPGGNNQDKGTPIFTNNTAFTVFAISDAISLFSAVTSLLMFLSILTARFAEQDFLFKLPTKLIIGLATLFISTTTMIIAFGATLYLVFGQNNSRILIPIVVLTCLPITSFMTLQFPLIIELMSATYGRSIFGKKNPAYGYDEFGLIIDHRFY</sequence>
<dbReference type="GO" id="GO:0016020">
    <property type="term" value="C:membrane"/>
    <property type="evidence" value="ECO:0000318"/>
    <property type="project" value="GO_Central"/>
</dbReference>
<dbReference type="EMBL" id="NBSK02000007">
    <property type="protein sequence ID" value="KAJ0198195.1"/>
    <property type="molecule type" value="Genomic_DNA"/>
</dbReference>
<feature type="domain" description="PGG" evidence="4">
    <location>
        <begin position="617"/>
        <end position="731"/>
    </location>
</feature>
<dbReference type="Proteomes" id="UP000235145">
    <property type="component" value="Unassembled WGS sequence"/>
</dbReference>
<dbReference type="InterPro" id="IPR002110">
    <property type="entry name" value="Ankyrin_rpt"/>
</dbReference>
<feature type="transmembrane region" description="Helical" evidence="3">
    <location>
        <begin position="706"/>
        <end position="733"/>
    </location>
</feature>
<dbReference type="PANTHER" id="PTHR24177:SF474">
    <property type="entry name" value="ANKYRIN REPEAT-CONTAINING DOMAIN, PGG DOMAIN, ANKYRIN REPEAT-CONTAINING DOMAIN SUPERFAMILY"/>
    <property type="match status" value="1"/>
</dbReference>
<dbReference type="PROSITE" id="PS50088">
    <property type="entry name" value="ANK_REPEAT"/>
    <property type="match status" value="1"/>
</dbReference>
<feature type="region of interest" description="Disordered" evidence="2">
    <location>
        <begin position="163"/>
        <end position="184"/>
    </location>
</feature>
<evidence type="ECO:0000256" key="1">
    <source>
        <dbReference type="PROSITE-ProRule" id="PRU00023"/>
    </source>
</evidence>
<feature type="transmembrane region" description="Helical" evidence="3">
    <location>
        <begin position="627"/>
        <end position="646"/>
    </location>
</feature>
<dbReference type="PANTHER" id="PTHR24177">
    <property type="entry name" value="CASKIN"/>
    <property type="match status" value="1"/>
</dbReference>
<feature type="transmembrane region" description="Helical" evidence="3">
    <location>
        <begin position="739"/>
        <end position="763"/>
    </location>
</feature>
<keyword evidence="3" id="KW-1133">Transmembrane helix</keyword>
<accession>A0A9R1V4N2</accession>
<evidence type="ECO:0000313" key="5">
    <source>
        <dbReference type="EMBL" id="KAJ0198195.1"/>
    </source>
</evidence>
<keyword evidence="3" id="KW-0472">Membrane</keyword>
<name>A0A9R1V4N2_LACSA</name>
<dbReference type="InterPro" id="IPR036770">
    <property type="entry name" value="Ankyrin_rpt-contain_sf"/>
</dbReference>
<dbReference type="Gene3D" id="1.25.40.20">
    <property type="entry name" value="Ankyrin repeat-containing domain"/>
    <property type="match status" value="2"/>
</dbReference>
<keyword evidence="3" id="KW-0812">Transmembrane</keyword>
<keyword evidence="6" id="KW-1185">Reference proteome</keyword>
<keyword evidence="1" id="KW-0040">ANK repeat</keyword>
<dbReference type="Pfam" id="PF12796">
    <property type="entry name" value="Ank_2"/>
    <property type="match status" value="1"/>
</dbReference>
<dbReference type="SMART" id="SM00248">
    <property type="entry name" value="ANK"/>
    <property type="match status" value="6"/>
</dbReference>
<evidence type="ECO:0000256" key="3">
    <source>
        <dbReference type="SAM" id="Phobius"/>
    </source>
</evidence>
<feature type="transmembrane region" description="Helical" evidence="3">
    <location>
        <begin position="417"/>
        <end position="441"/>
    </location>
</feature>
<dbReference type="AlphaFoldDB" id="A0A9R1V4N2"/>
<organism evidence="5 6">
    <name type="scientific">Lactuca sativa</name>
    <name type="common">Garden lettuce</name>
    <dbReference type="NCBI Taxonomy" id="4236"/>
    <lineage>
        <taxon>Eukaryota</taxon>
        <taxon>Viridiplantae</taxon>
        <taxon>Streptophyta</taxon>
        <taxon>Embryophyta</taxon>
        <taxon>Tracheophyta</taxon>
        <taxon>Spermatophyta</taxon>
        <taxon>Magnoliopsida</taxon>
        <taxon>eudicotyledons</taxon>
        <taxon>Gunneridae</taxon>
        <taxon>Pentapetalae</taxon>
        <taxon>asterids</taxon>
        <taxon>campanulids</taxon>
        <taxon>Asterales</taxon>
        <taxon>Asteraceae</taxon>
        <taxon>Cichorioideae</taxon>
        <taxon>Cichorieae</taxon>
        <taxon>Lactucinae</taxon>
        <taxon>Lactuca</taxon>
    </lineage>
</organism>
<reference evidence="5 6" key="1">
    <citation type="journal article" date="2017" name="Nat. Commun.">
        <title>Genome assembly with in vitro proximity ligation data and whole-genome triplication in lettuce.</title>
        <authorList>
            <person name="Reyes-Chin-Wo S."/>
            <person name="Wang Z."/>
            <person name="Yang X."/>
            <person name="Kozik A."/>
            <person name="Arikit S."/>
            <person name="Song C."/>
            <person name="Xia L."/>
            <person name="Froenicke L."/>
            <person name="Lavelle D.O."/>
            <person name="Truco M.J."/>
            <person name="Xia R."/>
            <person name="Zhu S."/>
            <person name="Xu C."/>
            <person name="Xu H."/>
            <person name="Xu X."/>
            <person name="Cox K."/>
            <person name="Korf I."/>
            <person name="Meyers B.C."/>
            <person name="Michelmore R.W."/>
        </authorList>
    </citation>
    <scope>NUCLEOTIDE SEQUENCE [LARGE SCALE GENOMIC DNA]</scope>
    <source>
        <strain evidence="6">cv. Salinas</strain>
        <tissue evidence="5">Seedlings</tissue>
    </source>
</reference>
<gene>
    <name evidence="5" type="ORF">LSAT_V11C700357490</name>
</gene>
<dbReference type="PROSITE" id="PS50297">
    <property type="entry name" value="ANK_REP_REGION"/>
    <property type="match status" value="1"/>
</dbReference>